<dbReference type="InterPro" id="IPR041588">
    <property type="entry name" value="Integrase_H2C2"/>
</dbReference>
<dbReference type="Pfam" id="PF17921">
    <property type="entry name" value="Integrase_H2C2"/>
    <property type="match status" value="1"/>
</dbReference>
<dbReference type="AlphaFoldDB" id="A0A6S7KG38"/>
<evidence type="ECO:0000259" key="1">
    <source>
        <dbReference type="Pfam" id="PF17921"/>
    </source>
</evidence>
<dbReference type="OrthoDB" id="5975069at2759"/>
<dbReference type="PANTHER" id="PTHR37984">
    <property type="entry name" value="PROTEIN CBG26694"/>
    <property type="match status" value="1"/>
</dbReference>
<feature type="domain" description="Integrase zinc-binding" evidence="1">
    <location>
        <begin position="99"/>
        <end position="153"/>
    </location>
</feature>
<dbReference type="InterPro" id="IPR050951">
    <property type="entry name" value="Retrovirus_Pol_polyprotein"/>
</dbReference>
<evidence type="ECO:0000313" key="2">
    <source>
        <dbReference type="EMBL" id="CAB4026372.1"/>
    </source>
</evidence>
<proteinExistence type="predicted"/>
<name>A0A6S7KG38_PARCT</name>
<sequence>MNGNADALSRLPLPEMLEETPIPGDTIKLMELLEAIPLHSGQIRDWTGRDPVLSKVHQYALGNWPNITCPSKELLPYFNRRTEISVEDGCLLWGTRVIVPPKGRAQVSAVLYEAHPGISRTKSLALSYVWWPGLDQEIEEQVKQCGRCQQNQKTAAEAPLHPWE</sequence>
<comment type="caution">
    <text evidence="2">The sequence shown here is derived from an EMBL/GenBank/DDBJ whole genome shotgun (WGS) entry which is preliminary data.</text>
</comment>
<accession>A0A6S7KG38</accession>
<dbReference type="FunFam" id="1.10.340.70:FF:000003">
    <property type="entry name" value="Protein CBG25708"/>
    <property type="match status" value="1"/>
</dbReference>
<keyword evidence="3" id="KW-1185">Reference proteome</keyword>
<reference evidence="2" key="1">
    <citation type="submission" date="2020-04" db="EMBL/GenBank/DDBJ databases">
        <authorList>
            <person name="Alioto T."/>
            <person name="Alioto T."/>
            <person name="Gomez Garrido J."/>
        </authorList>
    </citation>
    <scope>NUCLEOTIDE SEQUENCE</scope>
    <source>
        <strain evidence="2">A484AB</strain>
    </source>
</reference>
<dbReference type="PANTHER" id="PTHR37984:SF13">
    <property type="entry name" value="RIBONUCLEASE H"/>
    <property type="match status" value="1"/>
</dbReference>
<dbReference type="Gene3D" id="1.10.340.70">
    <property type="match status" value="1"/>
</dbReference>
<organism evidence="2 3">
    <name type="scientific">Paramuricea clavata</name>
    <name type="common">Red gorgonian</name>
    <name type="synonym">Violescent sea-whip</name>
    <dbReference type="NCBI Taxonomy" id="317549"/>
    <lineage>
        <taxon>Eukaryota</taxon>
        <taxon>Metazoa</taxon>
        <taxon>Cnidaria</taxon>
        <taxon>Anthozoa</taxon>
        <taxon>Octocorallia</taxon>
        <taxon>Malacalcyonacea</taxon>
        <taxon>Plexauridae</taxon>
        <taxon>Paramuricea</taxon>
    </lineage>
</organism>
<dbReference type="EMBL" id="CACRXK020014156">
    <property type="protein sequence ID" value="CAB4026372.1"/>
    <property type="molecule type" value="Genomic_DNA"/>
</dbReference>
<protein>
    <recommendedName>
        <fullName evidence="1">Integrase zinc-binding domain-containing protein</fullName>
    </recommendedName>
</protein>
<evidence type="ECO:0000313" key="3">
    <source>
        <dbReference type="Proteomes" id="UP001152795"/>
    </source>
</evidence>
<gene>
    <name evidence="2" type="ORF">PACLA_8A002875</name>
</gene>
<dbReference type="Proteomes" id="UP001152795">
    <property type="component" value="Unassembled WGS sequence"/>
</dbReference>